<evidence type="ECO:0000313" key="1">
    <source>
        <dbReference type="EMBL" id="PPK60344.1"/>
    </source>
</evidence>
<comment type="caution">
    <text evidence="1">The sequence shown here is derived from an EMBL/GenBank/DDBJ whole genome shotgun (WGS) entry which is preliminary data.</text>
</comment>
<accession>A0AB36ZTQ8</accession>
<proteinExistence type="predicted"/>
<dbReference type="InterPro" id="IPR014347">
    <property type="entry name" value="Tautomerase/MIF_sf"/>
</dbReference>
<organism evidence="1 2">
    <name type="scientific">Malaciobacter marinus</name>
    <dbReference type="NCBI Taxonomy" id="505249"/>
    <lineage>
        <taxon>Bacteria</taxon>
        <taxon>Pseudomonadati</taxon>
        <taxon>Campylobacterota</taxon>
        <taxon>Epsilonproteobacteria</taxon>
        <taxon>Campylobacterales</taxon>
        <taxon>Arcobacteraceae</taxon>
        <taxon>Malaciobacter</taxon>
    </lineage>
</organism>
<dbReference type="AlphaFoldDB" id="A0AB36ZTQ8"/>
<dbReference type="Gene3D" id="3.30.429.10">
    <property type="entry name" value="Macrophage Migration Inhibitory Factor"/>
    <property type="match status" value="1"/>
</dbReference>
<name>A0AB36ZTQ8_9BACT</name>
<dbReference type="RefSeq" id="WP_079579774.1">
    <property type="nucleotide sequence ID" value="NZ_FUYO01000026.1"/>
</dbReference>
<dbReference type="SUPFAM" id="SSF55331">
    <property type="entry name" value="Tautomerase/MIF"/>
    <property type="match status" value="1"/>
</dbReference>
<reference evidence="1 2" key="1">
    <citation type="submission" date="2018-02" db="EMBL/GenBank/DDBJ databases">
        <title>Subsurface microbial communities from deep shales in Ohio and West Virginia, USA.</title>
        <authorList>
            <person name="Wrighton K."/>
        </authorList>
    </citation>
    <scope>NUCLEOTIDE SEQUENCE [LARGE SCALE GENOMIC DNA]</scope>
    <source>
        <strain evidence="1 2">MARC-MIP3H16</strain>
    </source>
</reference>
<gene>
    <name evidence="1" type="ORF">B0F89_12314</name>
</gene>
<dbReference type="Proteomes" id="UP000239861">
    <property type="component" value="Unassembled WGS sequence"/>
</dbReference>
<sequence>MPHLRFEINKKVSDDIKEEFTLKIEDAFSEVMDTAKGHIAISINEVGKYDISIGRAVKGDDICLMSLDIRHGRTIEQRRELALRFMAIVNELFKVDNRNQYLTFTKHEGEDFHLIERYLPSWTLNEDFLA</sequence>
<evidence type="ECO:0008006" key="3">
    <source>
        <dbReference type="Google" id="ProtNLM"/>
    </source>
</evidence>
<dbReference type="EMBL" id="PTIW01000023">
    <property type="protein sequence ID" value="PPK60344.1"/>
    <property type="molecule type" value="Genomic_DNA"/>
</dbReference>
<protein>
    <recommendedName>
        <fullName evidence="3">Tautomerase</fullName>
    </recommendedName>
</protein>
<evidence type="ECO:0000313" key="2">
    <source>
        <dbReference type="Proteomes" id="UP000239861"/>
    </source>
</evidence>